<comment type="function">
    <text evidence="4">Functions in the N-end rule pathway of protein degradation where it conjugates Leu, Phe and, less efficiently, Met from aminoacyl-tRNAs to the N-termini of proteins containing an N-terminal arginine or lysine.</text>
</comment>
<keyword evidence="3 4" id="KW-0012">Acyltransferase</keyword>
<dbReference type="NCBIfam" id="TIGR00667">
    <property type="entry name" value="aat"/>
    <property type="match status" value="1"/>
</dbReference>
<dbReference type="HAMAP" id="MF_00688">
    <property type="entry name" value="Leu_Phe_trans"/>
    <property type="match status" value="1"/>
</dbReference>
<dbReference type="PANTHER" id="PTHR30098">
    <property type="entry name" value="LEUCYL/PHENYLALANYL-TRNA--PROTEIN TRANSFERASE"/>
    <property type="match status" value="1"/>
</dbReference>
<dbReference type="GO" id="GO:0008914">
    <property type="term" value="F:leucyl-tRNA--protein transferase activity"/>
    <property type="evidence" value="ECO:0007669"/>
    <property type="project" value="UniProtKB-UniRule"/>
</dbReference>
<evidence type="ECO:0000256" key="1">
    <source>
        <dbReference type="ARBA" id="ARBA00022490"/>
    </source>
</evidence>
<evidence type="ECO:0000256" key="3">
    <source>
        <dbReference type="ARBA" id="ARBA00023315"/>
    </source>
</evidence>
<keyword evidence="2 4" id="KW-0808">Transferase</keyword>
<evidence type="ECO:0000256" key="2">
    <source>
        <dbReference type="ARBA" id="ARBA00022679"/>
    </source>
</evidence>
<dbReference type="Gene3D" id="3.40.630.70">
    <property type="entry name" value="Leucyl/phenylalanyl-tRNA-protein transferase, C-terminal domain"/>
    <property type="match status" value="1"/>
</dbReference>
<dbReference type="SUPFAM" id="SSF55729">
    <property type="entry name" value="Acyl-CoA N-acyltransferases (Nat)"/>
    <property type="match status" value="1"/>
</dbReference>
<organism evidence="6 7">
    <name type="scientific">Roseicyclus mahoneyensis</name>
    <dbReference type="NCBI Taxonomy" id="164332"/>
    <lineage>
        <taxon>Bacteria</taxon>
        <taxon>Pseudomonadati</taxon>
        <taxon>Pseudomonadota</taxon>
        <taxon>Alphaproteobacteria</taxon>
        <taxon>Rhodobacterales</taxon>
        <taxon>Roseobacteraceae</taxon>
        <taxon>Roseicyclus</taxon>
    </lineage>
</organism>
<keyword evidence="7" id="KW-1185">Reference proteome</keyword>
<feature type="region of interest" description="Disordered" evidence="5">
    <location>
        <begin position="1"/>
        <end position="25"/>
    </location>
</feature>
<comment type="similarity">
    <text evidence="4">Belongs to the L/F-transferase family.</text>
</comment>
<reference evidence="6 7" key="1">
    <citation type="submission" date="2018-05" db="EMBL/GenBank/DDBJ databases">
        <title>Genomic Encyclopedia of Type Strains, Phase IV (KMG-IV): sequencing the most valuable type-strain genomes for metagenomic binning, comparative biology and taxonomic classification.</title>
        <authorList>
            <person name="Goeker M."/>
        </authorList>
    </citation>
    <scope>NUCLEOTIDE SEQUENCE [LARGE SCALE GENOMIC DNA]</scope>
    <source>
        <strain evidence="6 7">DSM 16097</strain>
    </source>
</reference>
<dbReference type="EMBL" id="QGGW01000004">
    <property type="protein sequence ID" value="PWK60471.1"/>
    <property type="molecule type" value="Genomic_DNA"/>
</dbReference>
<dbReference type="InterPro" id="IPR016181">
    <property type="entry name" value="Acyl_CoA_acyltransferase"/>
</dbReference>
<accession>A0A316GHP0</accession>
<sequence length="280" mass="31023">MPRTSADPSRDRPLSRPIPPEAIGALPEGRPLVELGTGMPLARLFRFPHDFPGWHPISPAMAHDMFTPARPALTPELMIRAYAAGIFPMSDGAQHDSIFWVDPQRRGVFPLDRFHVSRSLRRRLRQGGFEIAVNRDFAGVVTACADRDETWINADIFSTYMALHALGQAHSVEVWMDGALAGGVFGVTLGAAFFGESMFSRRTDGSKLALVHLVERLRMGGFQLFDTQFTTGHLESLGAIEVPRADYRRQLQMAISSPADFFAPERCADQPSEQRSTQTS</sequence>
<dbReference type="Proteomes" id="UP000245708">
    <property type="component" value="Unassembled WGS sequence"/>
</dbReference>
<evidence type="ECO:0000313" key="6">
    <source>
        <dbReference type="EMBL" id="PWK60471.1"/>
    </source>
</evidence>
<name>A0A316GHP0_9RHOB</name>
<evidence type="ECO:0000313" key="7">
    <source>
        <dbReference type="Proteomes" id="UP000245708"/>
    </source>
</evidence>
<protein>
    <recommendedName>
        <fullName evidence="4">Leucyl/phenylalanyl-tRNA--protein transferase</fullName>
        <ecNumber evidence="4">2.3.2.6</ecNumber>
    </recommendedName>
    <alternativeName>
        <fullName evidence="4">L/F-transferase</fullName>
    </alternativeName>
    <alternativeName>
        <fullName evidence="4">Leucyltransferase</fullName>
    </alternativeName>
    <alternativeName>
        <fullName evidence="4">Phenyalanyltransferase</fullName>
    </alternativeName>
</protein>
<evidence type="ECO:0000256" key="5">
    <source>
        <dbReference type="SAM" id="MobiDB-lite"/>
    </source>
</evidence>
<proteinExistence type="inferred from homology"/>
<dbReference type="InterPro" id="IPR004616">
    <property type="entry name" value="Leu/Phe-tRNA_Trfase"/>
</dbReference>
<dbReference type="InterPro" id="IPR042203">
    <property type="entry name" value="Leu/Phe-tRNA_Trfase_C"/>
</dbReference>
<evidence type="ECO:0000256" key="4">
    <source>
        <dbReference type="HAMAP-Rule" id="MF_00688"/>
    </source>
</evidence>
<comment type="caution">
    <text evidence="6">The sequence shown here is derived from an EMBL/GenBank/DDBJ whole genome shotgun (WGS) entry which is preliminary data.</text>
</comment>
<dbReference type="FunFam" id="3.40.630.70:FF:000001">
    <property type="entry name" value="Leucyl/phenylalanyl-tRNA--protein transferase"/>
    <property type="match status" value="1"/>
</dbReference>
<dbReference type="GO" id="GO:0030163">
    <property type="term" value="P:protein catabolic process"/>
    <property type="evidence" value="ECO:0007669"/>
    <property type="project" value="UniProtKB-UniRule"/>
</dbReference>
<dbReference type="EC" id="2.3.2.6" evidence="4"/>
<dbReference type="AlphaFoldDB" id="A0A316GHP0"/>
<comment type="catalytic activity">
    <reaction evidence="4">
        <text>N-terminal L-lysyl-[protein] + L-leucyl-tRNA(Leu) = N-terminal L-leucyl-L-lysyl-[protein] + tRNA(Leu) + H(+)</text>
        <dbReference type="Rhea" id="RHEA:12340"/>
        <dbReference type="Rhea" id="RHEA-COMP:9613"/>
        <dbReference type="Rhea" id="RHEA-COMP:9622"/>
        <dbReference type="Rhea" id="RHEA-COMP:12670"/>
        <dbReference type="Rhea" id="RHEA-COMP:12671"/>
        <dbReference type="ChEBI" id="CHEBI:15378"/>
        <dbReference type="ChEBI" id="CHEBI:65249"/>
        <dbReference type="ChEBI" id="CHEBI:78442"/>
        <dbReference type="ChEBI" id="CHEBI:78494"/>
        <dbReference type="ChEBI" id="CHEBI:133043"/>
        <dbReference type="EC" id="2.3.2.6"/>
    </reaction>
</comment>
<comment type="subcellular location">
    <subcellularLocation>
        <location evidence="4">Cytoplasm</location>
    </subcellularLocation>
</comment>
<gene>
    <name evidence="4" type="primary">aat</name>
    <name evidence="6" type="ORF">C7455_104107</name>
</gene>
<dbReference type="PANTHER" id="PTHR30098:SF2">
    <property type="entry name" value="LEUCYL_PHENYLALANYL-TRNA--PROTEIN TRANSFERASE"/>
    <property type="match status" value="1"/>
</dbReference>
<keyword evidence="1 4" id="KW-0963">Cytoplasm</keyword>
<dbReference type="Pfam" id="PF03588">
    <property type="entry name" value="Leu_Phe_trans"/>
    <property type="match status" value="1"/>
</dbReference>
<comment type="catalytic activity">
    <reaction evidence="4">
        <text>L-phenylalanyl-tRNA(Phe) + an N-terminal L-alpha-aminoacyl-[protein] = an N-terminal L-phenylalanyl-L-alpha-aminoacyl-[protein] + tRNA(Phe)</text>
        <dbReference type="Rhea" id="RHEA:43632"/>
        <dbReference type="Rhea" id="RHEA-COMP:9668"/>
        <dbReference type="Rhea" id="RHEA-COMP:9699"/>
        <dbReference type="Rhea" id="RHEA-COMP:10636"/>
        <dbReference type="Rhea" id="RHEA-COMP:10637"/>
        <dbReference type="ChEBI" id="CHEBI:78442"/>
        <dbReference type="ChEBI" id="CHEBI:78531"/>
        <dbReference type="ChEBI" id="CHEBI:78597"/>
        <dbReference type="ChEBI" id="CHEBI:83561"/>
        <dbReference type="EC" id="2.3.2.6"/>
    </reaction>
</comment>
<comment type="catalytic activity">
    <reaction evidence="4">
        <text>N-terminal L-arginyl-[protein] + L-leucyl-tRNA(Leu) = N-terminal L-leucyl-L-arginyl-[protein] + tRNA(Leu) + H(+)</text>
        <dbReference type="Rhea" id="RHEA:50416"/>
        <dbReference type="Rhea" id="RHEA-COMP:9613"/>
        <dbReference type="Rhea" id="RHEA-COMP:9622"/>
        <dbReference type="Rhea" id="RHEA-COMP:12672"/>
        <dbReference type="Rhea" id="RHEA-COMP:12673"/>
        <dbReference type="ChEBI" id="CHEBI:15378"/>
        <dbReference type="ChEBI" id="CHEBI:64719"/>
        <dbReference type="ChEBI" id="CHEBI:78442"/>
        <dbReference type="ChEBI" id="CHEBI:78494"/>
        <dbReference type="ChEBI" id="CHEBI:133044"/>
        <dbReference type="EC" id="2.3.2.6"/>
    </reaction>
</comment>
<dbReference type="GO" id="GO:0005737">
    <property type="term" value="C:cytoplasm"/>
    <property type="evidence" value="ECO:0007669"/>
    <property type="project" value="UniProtKB-SubCell"/>
</dbReference>